<keyword evidence="1" id="KW-1185">Reference proteome</keyword>
<name>A0A1I7VNZ0_LOALO</name>
<organism evidence="1 2">
    <name type="scientific">Loa loa</name>
    <name type="common">Eye worm</name>
    <name type="synonym">Filaria loa</name>
    <dbReference type="NCBI Taxonomy" id="7209"/>
    <lineage>
        <taxon>Eukaryota</taxon>
        <taxon>Metazoa</taxon>
        <taxon>Ecdysozoa</taxon>
        <taxon>Nematoda</taxon>
        <taxon>Chromadorea</taxon>
        <taxon>Rhabditida</taxon>
        <taxon>Spirurina</taxon>
        <taxon>Spiruromorpha</taxon>
        <taxon>Filarioidea</taxon>
        <taxon>Onchocercidae</taxon>
        <taxon>Loa</taxon>
    </lineage>
</organism>
<dbReference type="WBParaSite" id="EN70_468">
    <property type="protein sequence ID" value="EN70_468"/>
    <property type="gene ID" value="EN70_468"/>
</dbReference>
<reference evidence="1" key="1">
    <citation type="submission" date="2012-04" db="EMBL/GenBank/DDBJ databases">
        <title>The Genome Sequence of Loa loa.</title>
        <authorList>
            <consortium name="The Broad Institute Genome Sequencing Platform"/>
            <consortium name="Broad Institute Genome Sequencing Center for Infectious Disease"/>
            <person name="Nutman T.B."/>
            <person name="Fink D.L."/>
            <person name="Russ C."/>
            <person name="Young S."/>
            <person name="Zeng Q."/>
            <person name="Gargeya S."/>
            <person name="Alvarado L."/>
            <person name="Berlin A."/>
            <person name="Chapman S.B."/>
            <person name="Chen Z."/>
            <person name="Freedman E."/>
            <person name="Gellesch M."/>
            <person name="Goldberg J."/>
            <person name="Griggs A."/>
            <person name="Gujja S."/>
            <person name="Heilman E.R."/>
            <person name="Heiman D."/>
            <person name="Howarth C."/>
            <person name="Mehta T."/>
            <person name="Neiman D."/>
            <person name="Pearson M."/>
            <person name="Roberts A."/>
            <person name="Saif S."/>
            <person name="Shea T."/>
            <person name="Shenoy N."/>
            <person name="Sisk P."/>
            <person name="Stolte C."/>
            <person name="Sykes S."/>
            <person name="White J."/>
            <person name="Yandava C."/>
            <person name="Haas B."/>
            <person name="Henn M.R."/>
            <person name="Nusbaum C."/>
            <person name="Birren B."/>
        </authorList>
    </citation>
    <scope>NUCLEOTIDE SEQUENCE [LARGE SCALE GENOMIC DNA]</scope>
</reference>
<dbReference type="AlphaFoldDB" id="A0A1I7VNZ0"/>
<evidence type="ECO:0000313" key="2">
    <source>
        <dbReference type="WBParaSite" id="EN70_468"/>
    </source>
</evidence>
<evidence type="ECO:0000313" key="1">
    <source>
        <dbReference type="Proteomes" id="UP000095285"/>
    </source>
</evidence>
<dbReference type="Proteomes" id="UP000095285">
    <property type="component" value="Unassembled WGS sequence"/>
</dbReference>
<proteinExistence type="predicted"/>
<reference evidence="2" key="2">
    <citation type="submission" date="2016-11" db="UniProtKB">
        <authorList>
            <consortium name="WormBaseParasite"/>
        </authorList>
    </citation>
    <scope>IDENTIFICATION</scope>
</reference>
<accession>A0A1I7VNZ0</accession>
<protein>
    <submittedName>
        <fullName evidence="2">DUF4303 domain-containing protein</fullName>
    </submittedName>
</protein>
<sequence>MKSREGSFFPSPLQSGFMKVFNGLCYTVHSSPAVGDEYYVAAILLLDFDDSTNLLTGRAVYHSTKGNLEHLREDLATNFEEIRHLYPLDPADQATSQCWSCTKFMEGVSEAIFKWQRCLSHFDYYMIMREYRIGEHNFPFEEGFFDEMDCITEDNLHELYRAAALRYPKFLNLLINENFEYYMKCLVEDLLSVSGIQQPEEVPQYDFKFVLPPSDGRWPFLEIHD</sequence>
<dbReference type="STRING" id="7209.A0A1I7VNZ0"/>